<dbReference type="SMART" id="SM00222">
    <property type="entry name" value="Sec7"/>
    <property type="match status" value="1"/>
</dbReference>
<dbReference type="PANTHER" id="PTHR10663:SF388">
    <property type="entry name" value="GOLGI-SPECIFIC BREFELDIN A-RESISTANCE GUANINE NUCLEOTIDE EXCHANGE FACTOR 1"/>
    <property type="match status" value="1"/>
</dbReference>
<dbReference type="Proteomes" id="UP001146120">
    <property type="component" value="Unassembled WGS sequence"/>
</dbReference>
<feature type="domain" description="SEC7" evidence="2">
    <location>
        <begin position="525"/>
        <end position="740"/>
    </location>
</feature>
<name>A0AAV2ZC97_9STRA</name>
<feature type="region of interest" description="Disordered" evidence="1">
    <location>
        <begin position="800"/>
        <end position="824"/>
    </location>
</feature>
<dbReference type="InterPro" id="IPR000904">
    <property type="entry name" value="Sec7_dom"/>
</dbReference>
<evidence type="ECO:0000256" key="1">
    <source>
        <dbReference type="SAM" id="MobiDB-lite"/>
    </source>
</evidence>
<dbReference type="GO" id="GO:0016192">
    <property type="term" value="P:vesicle-mediated transport"/>
    <property type="evidence" value="ECO:0007669"/>
    <property type="project" value="UniProtKB-ARBA"/>
</dbReference>
<protein>
    <recommendedName>
        <fullName evidence="2">SEC7 domain-containing protein</fullName>
    </recommendedName>
</protein>
<gene>
    <name evidence="3" type="ORF">N0F65_006613</name>
</gene>
<reference evidence="3" key="2">
    <citation type="journal article" date="2023" name="Microbiol Resour">
        <title>Decontamination and Annotation of the Draft Genome Sequence of the Oomycete Lagenidium giganteum ARSEF 373.</title>
        <authorList>
            <person name="Morgan W.R."/>
            <person name="Tartar A."/>
        </authorList>
    </citation>
    <scope>NUCLEOTIDE SEQUENCE</scope>
    <source>
        <strain evidence="3">ARSEF 373</strain>
    </source>
</reference>
<evidence type="ECO:0000313" key="4">
    <source>
        <dbReference type="Proteomes" id="UP001146120"/>
    </source>
</evidence>
<comment type="caution">
    <text evidence="3">The sequence shown here is derived from an EMBL/GenBank/DDBJ whole genome shotgun (WGS) entry which is preliminary data.</text>
</comment>
<evidence type="ECO:0000259" key="2">
    <source>
        <dbReference type="PROSITE" id="PS50190"/>
    </source>
</evidence>
<accession>A0AAV2ZC97</accession>
<feature type="compositionally biased region" description="Acidic residues" evidence="1">
    <location>
        <begin position="1196"/>
        <end position="1207"/>
    </location>
</feature>
<dbReference type="PANTHER" id="PTHR10663">
    <property type="entry name" value="GUANYL-NUCLEOTIDE EXCHANGE FACTOR"/>
    <property type="match status" value="1"/>
</dbReference>
<feature type="region of interest" description="Disordered" evidence="1">
    <location>
        <begin position="1697"/>
        <end position="1729"/>
    </location>
</feature>
<dbReference type="FunFam" id="1.10.1000.11:FF:000002">
    <property type="entry name" value="Cytohesin 1"/>
    <property type="match status" value="1"/>
</dbReference>
<dbReference type="GO" id="GO:0005737">
    <property type="term" value="C:cytoplasm"/>
    <property type="evidence" value="ECO:0007669"/>
    <property type="project" value="UniProtKB-ARBA"/>
</dbReference>
<dbReference type="GO" id="GO:0005085">
    <property type="term" value="F:guanyl-nucleotide exchange factor activity"/>
    <property type="evidence" value="ECO:0007669"/>
    <property type="project" value="InterPro"/>
</dbReference>
<dbReference type="Gene3D" id="1.10.1000.11">
    <property type="entry name" value="Arf Nucleotide-binding Site Opener,domain 2"/>
    <property type="match status" value="1"/>
</dbReference>
<evidence type="ECO:0000313" key="3">
    <source>
        <dbReference type="EMBL" id="DBA02823.1"/>
    </source>
</evidence>
<dbReference type="Gene3D" id="1.10.220.20">
    <property type="match status" value="1"/>
</dbReference>
<dbReference type="CDD" id="cd00171">
    <property type="entry name" value="Sec7"/>
    <property type="match status" value="1"/>
</dbReference>
<dbReference type="InterPro" id="IPR032691">
    <property type="entry name" value="Mon2/Sec7/BIG1-like_HUS"/>
</dbReference>
<dbReference type="Pfam" id="PF01369">
    <property type="entry name" value="Sec7"/>
    <property type="match status" value="1"/>
</dbReference>
<feature type="region of interest" description="Disordered" evidence="1">
    <location>
        <begin position="1186"/>
        <end position="1212"/>
    </location>
</feature>
<reference evidence="3" key="1">
    <citation type="submission" date="2022-11" db="EMBL/GenBank/DDBJ databases">
        <authorList>
            <person name="Morgan W.R."/>
            <person name="Tartar A."/>
        </authorList>
    </citation>
    <scope>NUCLEOTIDE SEQUENCE</scope>
    <source>
        <strain evidence="3">ARSEF 373</strain>
    </source>
</reference>
<keyword evidence="4" id="KW-1185">Reference proteome</keyword>
<dbReference type="InterPro" id="IPR023394">
    <property type="entry name" value="Sec7_C_sf"/>
</dbReference>
<organism evidence="3 4">
    <name type="scientific">Lagenidium giganteum</name>
    <dbReference type="NCBI Taxonomy" id="4803"/>
    <lineage>
        <taxon>Eukaryota</taxon>
        <taxon>Sar</taxon>
        <taxon>Stramenopiles</taxon>
        <taxon>Oomycota</taxon>
        <taxon>Peronosporomycetes</taxon>
        <taxon>Pythiales</taxon>
        <taxon>Pythiaceae</taxon>
    </lineage>
</organism>
<proteinExistence type="predicted"/>
<dbReference type="PROSITE" id="PS50190">
    <property type="entry name" value="SEC7"/>
    <property type="match status" value="1"/>
</dbReference>
<dbReference type="EMBL" id="DAKRPA010000026">
    <property type="protein sequence ID" value="DBA02823.1"/>
    <property type="molecule type" value="Genomic_DNA"/>
</dbReference>
<dbReference type="GO" id="GO:0032012">
    <property type="term" value="P:regulation of ARF protein signal transduction"/>
    <property type="evidence" value="ECO:0007669"/>
    <property type="project" value="InterPro"/>
</dbReference>
<dbReference type="GO" id="GO:0012505">
    <property type="term" value="C:endomembrane system"/>
    <property type="evidence" value="ECO:0007669"/>
    <property type="project" value="UniProtKB-ARBA"/>
</dbReference>
<dbReference type="Pfam" id="PF12783">
    <property type="entry name" value="Sec7-like_HUS"/>
    <property type="match status" value="1"/>
</dbReference>
<sequence>MEMAVRAALLSEIQSVVSVARRRYGYSLTHTRKHQDGQASIFQSFSMLRARVLRCEHPLELNPGSVIRPFLDLIRHEHSSSTLTAVALEAVQNFLLSWDWDATRDPHAVADAMSDIVDAVSQCRFQETDSETDQKVLVMVVHVLNTIVTLPCASLLSDHSMWQLVEALYGISRTSRDDPHITLALRSTATNFLHHIIAFIFQSPSIYSDPATSPAVASATGFGLPCALKIVGFLCHKLSQRAPTGALVAANRREVFLSFSLLHRALLVCDPARLTAVPSLMLFVKDDLCGAILRYGRLGACLDLRTPVLCLEIVRMLWAKLRSTLKMQLEAIINGVFGHTLHWTVSQLDVENPTFPGGEQMAAQINGTALPKDDGSKVGMEAAIEEFTGEMVPRSKLFAISYEIIDCLVDLLAESTLLPDLYVNYDCDGNRSDITQNLFELLSQVVSQSHTSCNETHDEAHFRWSQAMGELALRGLFNSLYVVYQRTQLNHVSIGSAPIDDTRASSVPPQDSLLGELDGFETAEVLHQRRQRKISFQQGIQEFNRKPLAGIKYLQAHKFLPTPLDAKSLATLLRSLPQGLNKKAVGIYLGGMGKEVKEFEKTDIHESDTMQFHKDVLEKFVFSFNFEGESIVEALRMFLASFRLPGESQQIDRILNAFSAQVYQQCRDRFLMASEDVAYLLSFSLIMLNTDLHNPNIRVEKKMKLEDFIRNNKNYGAEVSRNQDLPVDYLTELYEAISKNEIKTCEDGGKNGEVTSDRWKDLLYQAENDPQNSRLIVHLPPSSTRSARSISQAKKLRRKMKRKKAKSVDAPAQLCRSPSGSIHSEMELDDEDVNDVDTVMAALRVSGEQYDRHIFELIEQNLLHAFASVFQRFVESSNRRDNVSSDSFGEVARVAAHYVPEKSMLQLACNGLVLCAATASHLNNLELFNEVFIQICKYTALFSSDVYPVGYNGRTNGVWLFCTNQSAPVATAAMLKLVSTCGESIKSNAWKFFFYVLAALREFNALPQSLLHPQGNDSLREFMTDEERVEFVQLVRESKEELERLQSLNSTELATTTGASGAFFSGVAWLFSAIDTGLGGSTASTTTPTNGSSSSLGQSDVVLSPEELAYQAEDLVLPAKSESTSKARDGAAATQSENFASDDWIRRTLQPYRLELFVQDMTTLSTDAVFEVVAALDDEINDALVRRPSEHQGSADDAEATTDDAEAAPEKKKKKKLTPGGCVLVEHLLSQILATCPKALADTRICERLHSHYMQLQASLKPTLVNNEVANGVTFEIASYLIQKAIAGLLAACSASTETCLVDTVVEFLSALVEMSPEEHFTRPFLSQIMCGMASLAQQSNGLVDIPWTPRAWNAFIAMVGWSIQVSNAKRHAFNVLQSLVASKIWKTREDPASAMQCYARLLMFATNEHALDKPALPRRPAELLERMLEDAVEDPDSLPKLPVYYIGGMLTVCRNSVTECHALTHVQDQHAQNELILANLNALGGMLHSPRLRDIIDAQVWFEIVEHGLLALAYDVLATTRPGQAAGAVKGGSKSDLFYFEDEMLANVKQPKRSLRPTPKKRRPSLIKDPLALRPHVAVVELLSMVICQQLDELQAQPRFTELWSEIASVLVRLLDSTSLEATGDHATEPSHGEVVQALERRTVQTAHEEILEHVKSIVRRLSAGEDASNEMSSLMRLLVEKCQASPGLLQQLFPTKDDAASSSSSDEVTAAPETSNEATVAAEPEAV</sequence>
<dbReference type="SUPFAM" id="SSF48425">
    <property type="entry name" value="Sec7 domain"/>
    <property type="match status" value="1"/>
</dbReference>
<dbReference type="InterPro" id="IPR035999">
    <property type="entry name" value="Sec7_dom_sf"/>
</dbReference>